<keyword evidence="3" id="KW-0479">Metal-binding</keyword>
<keyword evidence="6" id="KW-0482">Metalloprotease</keyword>
<dbReference type="InterPro" id="IPR002933">
    <property type="entry name" value="Peptidase_M20"/>
</dbReference>
<evidence type="ECO:0000256" key="5">
    <source>
        <dbReference type="ARBA" id="ARBA00022833"/>
    </source>
</evidence>
<dbReference type="SUPFAM" id="SSF53187">
    <property type="entry name" value="Zn-dependent exopeptidases"/>
    <property type="match status" value="1"/>
</dbReference>
<dbReference type="PANTHER" id="PTHR42994:SF2">
    <property type="entry name" value="PEPTIDASE"/>
    <property type="match status" value="1"/>
</dbReference>
<reference evidence="8 9" key="1">
    <citation type="submission" date="2015-09" db="EMBL/GenBank/DDBJ databases">
        <authorList>
            <consortium name="Pathogen Informatics"/>
        </authorList>
    </citation>
    <scope>NUCLEOTIDE SEQUENCE [LARGE SCALE GENOMIC DNA]</scope>
    <source>
        <strain evidence="8 9">2789STDY5608849</strain>
    </source>
</reference>
<feature type="domain" description="Peptidase M20 dimerisation" evidence="7">
    <location>
        <begin position="179"/>
        <end position="274"/>
    </location>
</feature>
<dbReference type="Proteomes" id="UP000095706">
    <property type="component" value="Unassembled WGS sequence"/>
</dbReference>
<evidence type="ECO:0000259" key="7">
    <source>
        <dbReference type="Pfam" id="PF07687"/>
    </source>
</evidence>
<dbReference type="GO" id="GO:0045148">
    <property type="term" value="F:tripeptide aminopeptidase activity"/>
    <property type="evidence" value="ECO:0007669"/>
    <property type="project" value="UniProtKB-EC"/>
</dbReference>
<comment type="cofactor">
    <cofactor evidence="1">
        <name>Zn(2+)</name>
        <dbReference type="ChEBI" id="CHEBI:29105"/>
    </cofactor>
</comment>
<dbReference type="EC" id="3.4.11.4" evidence="8"/>
<dbReference type="Pfam" id="PF07687">
    <property type="entry name" value="M20_dimer"/>
    <property type="match status" value="1"/>
</dbReference>
<accession>A0A174CY24</accession>
<dbReference type="InterPro" id="IPR011650">
    <property type="entry name" value="Peptidase_M20_dimer"/>
</dbReference>
<evidence type="ECO:0000256" key="6">
    <source>
        <dbReference type="ARBA" id="ARBA00023049"/>
    </source>
</evidence>
<dbReference type="NCBIfam" id="TIGR01883">
    <property type="entry name" value="PepT-like"/>
    <property type="match status" value="1"/>
</dbReference>
<dbReference type="PANTHER" id="PTHR42994">
    <property type="entry name" value="PEPTIDASE T"/>
    <property type="match status" value="1"/>
</dbReference>
<keyword evidence="5" id="KW-0862">Zinc</keyword>
<dbReference type="Pfam" id="PF01546">
    <property type="entry name" value="Peptidase_M20"/>
    <property type="match status" value="1"/>
</dbReference>
<dbReference type="GO" id="GO:0046872">
    <property type="term" value="F:metal ion binding"/>
    <property type="evidence" value="ECO:0007669"/>
    <property type="project" value="UniProtKB-KW"/>
</dbReference>
<evidence type="ECO:0000256" key="1">
    <source>
        <dbReference type="ARBA" id="ARBA00001947"/>
    </source>
</evidence>
<dbReference type="InterPro" id="IPR010162">
    <property type="entry name" value="PepT-like"/>
</dbReference>
<dbReference type="GO" id="GO:0008237">
    <property type="term" value="F:metallopeptidase activity"/>
    <property type="evidence" value="ECO:0007669"/>
    <property type="project" value="UniProtKB-KW"/>
</dbReference>
<evidence type="ECO:0000313" key="8">
    <source>
        <dbReference type="EMBL" id="CUO16700.1"/>
    </source>
</evidence>
<evidence type="ECO:0000256" key="3">
    <source>
        <dbReference type="ARBA" id="ARBA00022723"/>
    </source>
</evidence>
<keyword evidence="8" id="KW-0031">Aminopeptidase</keyword>
<dbReference type="InterPro" id="IPR001261">
    <property type="entry name" value="ArgE/DapE_CS"/>
</dbReference>
<dbReference type="GO" id="GO:0006508">
    <property type="term" value="P:proteolysis"/>
    <property type="evidence" value="ECO:0007669"/>
    <property type="project" value="UniProtKB-KW"/>
</dbReference>
<proteinExistence type="predicted"/>
<dbReference type="RefSeq" id="WP_207741835.1">
    <property type="nucleotide sequence ID" value="NZ_CAXSRP010000002.1"/>
</dbReference>
<dbReference type="SUPFAM" id="SSF55031">
    <property type="entry name" value="Bacterial exopeptidase dimerisation domain"/>
    <property type="match status" value="1"/>
</dbReference>
<dbReference type="Gene3D" id="3.40.630.10">
    <property type="entry name" value="Zn peptidases"/>
    <property type="match status" value="1"/>
</dbReference>
<keyword evidence="2" id="KW-0645">Protease</keyword>
<evidence type="ECO:0000313" key="9">
    <source>
        <dbReference type="Proteomes" id="UP000095706"/>
    </source>
</evidence>
<dbReference type="EMBL" id="CYYV01000006">
    <property type="protein sequence ID" value="CUO16700.1"/>
    <property type="molecule type" value="Genomic_DNA"/>
</dbReference>
<sequence length="372" mass="39535">MIDEKRIADFFAELVSIDSPSLEEREMADTLKIKFAEIGVTLTEDHTQEQTGSNAGNLFARIPGSLAGAPVLFAAHMDTVEPAKGKKAVSHEDGTVTSDGTTVLGADDLAGVTVIYEAVRHLIETKTPHRPIEILISVGEELYCKGANAFDYSQVQAKEAYVLDLSGAIGAAAYAAPTLVSFAAKIQGKAAHAGFHPEDGINSIQAAAHAIAQLPQGHVDESTTANIGKIGGGSGTNIVSESCVIEGEIRSLNHETAMELLETYHRTFQQEAEKIGAKLVWEEKLNIHAYETPLTSDAARHYESAVAEEGLTAAFEKTFGGSDNNVFAQHGIEGLVIATSMNQVHSCAEYTKIPEIAQVARIVANLAAPQEA</sequence>
<dbReference type="AlphaFoldDB" id="A0A174CY24"/>
<evidence type="ECO:0000256" key="4">
    <source>
        <dbReference type="ARBA" id="ARBA00022801"/>
    </source>
</evidence>
<protein>
    <submittedName>
        <fullName evidence="8">Peptidase T</fullName>
        <ecNumber evidence="8">3.4.11.4</ecNumber>
    </submittedName>
</protein>
<evidence type="ECO:0000256" key="2">
    <source>
        <dbReference type="ARBA" id="ARBA00022670"/>
    </source>
</evidence>
<organism evidence="8 9">
    <name type="scientific">Fusicatenibacter saccharivorans</name>
    <dbReference type="NCBI Taxonomy" id="1150298"/>
    <lineage>
        <taxon>Bacteria</taxon>
        <taxon>Bacillati</taxon>
        <taxon>Bacillota</taxon>
        <taxon>Clostridia</taxon>
        <taxon>Lachnospirales</taxon>
        <taxon>Lachnospiraceae</taxon>
        <taxon>Fusicatenibacter</taxon>
    </lineage>
</organism>
<gene>
    <name evidence="8" type="primary">pepT_1</name>
    <name evidence="8" type="ORF">ERS852406_01403</name>
</gene>
<dbReference type="PROSITE" id="PS00758">
    <property type="entry name" value="ARGE_DAPE_CPG2_1"/>
    <property type="match status" value="1"/>
</dbReference>
<keyword evidence="4 8" id="KW-0378">Hydrolase</keyword>
<name>A0A174CY24_9FIRM</name>
<dbReference type="InterPro" id="IPR036264">
    <property type="entry name" value="Bact_exopeptidase_dim_dom"/>
</dbReference>
<dbReference type="Gene3D" id="3.30.70.360">
    <property type="match status" value="1"/>
</dbReference>